<name>A0ABR9GAJ3_9GAMM</name>
<dbReference type="RefSeq" id="WP_192555931.1">
    <property type="nucleotide sequence ID" value="NZ_JACZZA010000006.1"/>
</dbReference>
<dbReference type="EMBL" id="JACZZA010000006">
    <property type="protein sequence ID" value="MBE1161083.1"/>
    <property type="molecule type" value="Genomic_DNA"/>
</dbReference>
<comment type="caution">
    <text evidence="2">The sequence shown here is derived from an EMBL/GenBank/DDBJ whole genome shotgun (WGS) entry which is preliminary data.</text>
</comment>
<dbReference type="Proteomes" id="UP000651010">
    <property type="component" value="Unassembled WGS sequence"/>
</dbReference>
<reference evidence="2 3" key="1">
    <citation type="submission" date="2020-09" db="EMBL/GenBank/DDBJ databases">
        <title>Dyella sp. 7MK23 isolated from forest soil.</title>
        <authorList>
            <person name="Fu J."/>
        </authorList>
    </citation>
    <scope>NUCLEOTIDE SEQUENCE [LARGE SCALE GENOMIC DNA]</scope>
    <source>
        <strain evidence="2 3">7MK23</strain>
    </source>
</reference>
<proteinExistence type="predicted"/>
<feature type="transmembrane region" description="Helical" evidence="1">
    <location>
        <begin position="17"/>
        <end position="35"/>
    </location>
</feature>
<protein>
    <recommendedName>
        <fullName evidence="4">3-oxoacyl-ACP synthase</fullName>
    </recommendedName>
</protein>
<evidence type="ECO:0008006" key="4">
    <source>
        <dbReference type="Google" id="ProtNLM"/>
    </source>
</evidence>
<keyword evidence="1" id="KW-1133">Transmembrane helix</keyword>
<evidence type="ECO:0000256" key="1">
    <source>
        <dbReference type="SAM" id="Phobius"/>
    </source>
</evidence>
<sequence>MIMQWRASNRVPNSVDIALYLVALPIALLLGYFLLRVSIDAIKRRARPATPAAAAAVETNDAEPVDPTLAYRVAVLDGQVLFAAGDTPAALLDAARAKKRASLHPQWHDLRGAPTFAAPVEAVELASIDETLPDVAEHWPEGQRRVLWLSDTLAGKMLAEHFDGMLAAQKAAEPNRAPAAPTVLLRLEWLLPSRWSDNDRQTAHTWLSGRLAAQGWQAPQLQVVARTAENGLAALKRLDELNVQFNRHPDSAHCLLLASDSHMDSATIAEWDASHQLHGAKQPEGRVPGEGASAVLLGAYRANAGEPPMLLHRMLAAQRAKPVDAPGKTQDDIVQQLLEQALAQAPEIAPQALMHLVSDTDMRPSRYTEALQIAEHAAPENDAIEALLPLACANGDCGAATALATVAAAAALAGESQQPCLVLSHHDASTRAVLLLSPPAAATEAHAAASSAPSLA</sequence>
<gene>
    <name evidence="2" type="ORF">IGX34_11850</name>
</gene>
<organism evidence="2 3">
    <name type="scientific">Dyella acidiphila</name>
    <dbReference type="NCBI Taxonomy" id="2775866"/>
    <lineage>
        <taxon>Bacteria</taxon>
        <taxon>Pseudomonadati</taxon>
        <taxon>Pseudomonadota</taxon>
        <taxon>Gammaproteobacteria</taxon>
        <taxon>Lysobacterales</taxon>
        <taxon>Rhodanobacteraceae</taxon>
        <taxon>Dyella</taxon>
    </lineage>
</organism>
<keyword evidence="1" id="KW-0472">Membrane</keyword>
<keyword evidence="1" id="KW-0812">Transmembrane</keyword>
<evidence type="ECO:0000313" key="2">
    <source>
        <dbReference type="EMBL" id="MBE1161083.1"/>
    </source>
</evidence>
<accession>A0ABR9GAJ3</accession>
<evidence type="ECO:0000313" key="3">
    <source>
        <dbReference type="Proteomes" id="UP000651010"/>
    </source>
</evidence>
<keyword evidence="3" id="KW-1185">Reference proteome</keyword>